<evidence type="ECO:0000313" key="1">
    <source>
        <dbReference type="EnsemblMetazoa" id="SMAR012024-PA"/>
    </source>
</evidence>
<reference evidence="2" key="1">
    <citation type="submission" date="2011-05" db="EMBL/GenBank/DDBJ databases">
        <authorList>
            <person name="Richards S.R."/>
            <person name="Qu J."/>
            <person name="Jiang H."/>
            <person name="Jhangiani S.N."/>
            <person name="Agravi P."/>
            <person name="Goodspeed R."/>
            <person name="Gross S."/>
            <person name="Mandapat C."/>
            <person name="Jackson L."/>
            <person name="Mathew T."/>
            <person name="Pu L."/>
            <person name="Thornton R."/>
            <person name="Saada N."/>
            <person name="Wilczek-Boney K.B."/>
            <person name="Lee S."/>
            <person name="Kovar C."/>
            <person name="Wu Y."/>
            <person name="Scherer S.E."/>
            <person name="Worley K.C."/>
            <person name="Muzny D.M."/>
            <person name="Gibbs R."/>
        </authorList>
    </citation>
    <scope>NUCLEOTIDE SEQUENCE</scope>
    <source>
        <strain evidence="2">Brora</strain>
    </source>
</reference>
<dbReference type="eggNOG" id="ENOG502QR8E">
    <property type="taxonomic scope" value="Eukaryota"/>
</dbReference>
<sequence length="296" mass="35127">MAATAFLLNHVQMKFKSWIINLNAFSSYSFTFLKPTTATRHILLKSSPFYQRRFSLFSHKFHFQNKKNLTCTIKAKYLSSHGNGVQKNPEKYIRLMDFHEIFWPAIFKHVENKLLLDSIMNLRFESDFNSKQFLYDAQDAVVKVSHHLSKGELKMLQGIVTKEAMSEIEINLKRMTQRQKENIKMKSENIYLAFIYTFNVKITGPTNDEKRFVEIICCFHSLSNFEELKNERRRYDPYGPPFTFTTILENAELVTICNYSFIRDYSEGVKSYWMINKLNHFKPSDIPDPFDMFRIY</sequence>
<name>T1JDY9_STRMM</name>
<dbReference type="GO" id="GO:0043022">
    <property type="term" value="F:ribosome binding"/>
    <property type="evidence" value="ECO:0007669"/>
    <property type="project" value="TreeGrafter"/>
</dbReference>
<keyword evidence="2" id="KW-1185">Reference proteome</keyword>
<evidence type="ECO:0000313" key="2">
    <source>
        <dbReference type="Proteomes" id="UP000014500"/>
    </source>
</evidence>
<organism evidence="1 2">
    <name type="scientific">Strigamia maritima</name>
    <name type="common">European centipede</name>
    <name type="synonym">Geophilus maritimus</name>
    <dbReference type="NCBI Taxonomy" id="126957"/>
    <lineage>
        <taxon>Eukaryota</taxon>
        <taxon>Metazoa</taxon>
        <taxon>Ecdysozoa</taxon>
        <taxon>Arthropoda</taxon>
        <taxon>Myriapoda</taxon>
        <taxon>Chilopoda</taxon>
        <taxon>Pleurostigmophora</taxon>
        <taxon>Geophilomorpha</taxon>
        <taxon>Linotaeniidae</taxon>
        <taxon>Strigamia</taxon>
    </lineage>
</organism>
<dbReference type="AlphaFoldDB" id="T1JDY9"/>
<dbReference type="EnsemblMetazoa" id="SMAR012024-RA">
    <property type="protein sequence ID" value="SMAR012024-PA"/>
    <property type="gene ID" value="SMAR012024"/>
</dbReference>
<dbReference type="PhylomeDB" id="T1JDY9"/>
<proteinExistence type="predicted"/>
<dbReference type="PANTHER" id="PTHR13333">
    <property type="entry name" value="M-AAA PROTEASE-INTERACTING PROTEIN 1, MITOCHONDRIAL"/>
    <property type="match status" value="1"/>
</dbReference>
<dbReference type="EMBL" id="JH432114">
    <property type="status" value="NOT_ANNOTATED_CDS"/>
    <property type="molecule type" value="Genomic_DNA"/>
</dbReference>
<dbReference type="GO" id="GO:0032979">
    <property type="term" value="P:protein insertion into mitochondrial inner membrane from matrix"/>
    <property type="evidence" value="ECO:0007669"/>
    <property type="project" value="TreeGrafter"/>
</dbReference>
<dbReference type="HOGENOM" id="CLU_079476_0_0_1"/>
<dbReference type="OMA" id="ANIDWRI"/>
<reference evidence="1" key="2">
    <citation type="submission" date="2015-02" db="UniProtKB">
        <authorList>
            <consortium name="EnsemblMetazoa"/>
        </authorList>
    </citation>
    <scope>IDENTIFICATION</scope>
</reference>
<dbReference type="PANTHER" id="PTHR13333:SF5">
    <property type="entry name" value="M-AAA PROTEASE-INTERACTING PROTEIN 1, MITOCHONDRIAL"/>
    <property type="match status" value="1"/>
</dbReference>
<dbReference type="Gene3D" id="3.10.450.240">
    <property type="match status" value="1"/>
</dbReference>
<evidence type="ECO:0008006" key="3">
    <source>
        <dbReference type="Google" id="ProtNLM"/>
    </source>
</evidence>
<protein>
    <recommendedName>
        <fullName evidence="3">Tim44-like domain-containing protein</fullName>
    </recommendedName>
</protein>
<accession>T1JDY9</accession>
<dbReference type="Proteomes" id="UP000014500">
    <property type="component" value="Unassembled WGS sequence"/>
</dbReference>
<dbReference type="GO" id="GO:0005743">
    <property type="term" value="C:mitochondrial inner membrane"/>
    <property type="evidence" value="ECO:0007669"/>
    <property type="project" value="TreeGrafter"/>
</dbReference>
<dbReference type="STRING" id="126957.T1JDY9"/>